<dbReference type="NCBIfam" id="NF001862">
    <property type="entry name" value="PRK00601.1"/>
    <property type="match status" value="1"/>
</dbReference>
<dbReference type="EC" id="3.6.1.23" evidence="2"/>
<evidence type="ECO:0000256" key="3">
    <source>
        <dbReference type="ARBA" id="ARBA00022801"/>
    </source>
</evidence>
<dbReference type="Gene3D" id="2.70.40.10">
    <property type="match status" value="1"/>
</dbReference>
<dbReference type="PANTHER" id="PTHR11241:SF0">
    <property type="entry name" value="DEOXYURIDINE 5'-TRIPHOSPHATE NUCLEOTIDOHYDROLASE"/>
    <property type="match status" value="1"/>
</dbReference>
<reference evidence="7 8" key="1">
    <citation type="submission" date="2017-09" db="EMBL/GenBank/DDBJ databases">
        <title>Depth-based differentiation of microbial function through sediment-hosted aquifers and enrichment of novel symbionts in the deep terrestrial subsurface.</title>
        <authorList>
            <person name="Probst A.J."/>
            <person name="Ladd B."/>
            <person name="Jarett J.K."/>
            <person name="Geller-Mcgrath D.E."/>
            <person name="Sieber C.M."/>
            <person name="Emerson J.B."/>
            <person name="Anantharaman K."/>
            <person name="Thomas B.C."/>
            <person name="Malmstrom R."/>
            <person name="Stieglmeier M."/>
            <person name="Klingl A."/>
            <person name="Woyke T."/>
            <person name="Ryan C.M."/>
            <person name="Banfield J.F."/>
        </authorList>
    </citation>
    <scope>NUCLEOTIDE SEQUENCE [LARGE SCALE GENOMIC DNA]</scope>
    <source>
        <strain evidence="7">CG11_big_fil_rev_8_21_14_0_20_39_34</strain>
    </source>
</reference>
<dbReference type="EMBL" id="PCWN01000003">
    <property type="protein sequence ID" value="PIR04421.1"/>
    <property type="molecule type" value="Genomic_DNA"/>
</dbReference>
<comment type="similarity">
    <text evidence="1">Belongs to the dUTPase family.</text>
</comment>
<keyword evidence="4" id="KW-0546">Nucleotide metabolism</keyword>
<dbReference type="GO" id="GO:0000287">
    <property type="term" value="F:magnesium ion binding"/>
    <property type="evidence" value="ECO:0007669"/>
    <property type="project" value="InterPro"/>
</dbReference>
<dbReference type="GO" id="GO:0004170">
    <property type="term" value="F:dUTP diphosphatase activity"/>
    <property type="evidence" value="ECO:0007669"/>
    <property type="project" value="UniProtKB-EC"/>
</dbReference>
<evidence type="ECO:0000256" key="4">
    <source>
        <dbReference type="ARBA" id="ARBA00023080"/>
    </source>
</evidence>
<dbReference type="AlphaFoldDB" id="A0A2H0N6A0"/>
<feature type="domain" description="dUTPase-like" evidence="6">
    <location>
        <begin position="13"/>
        <end position="141"/>
    </location>
</feature>
<evidence type="ECO:0000313" key="7">
    <source>
        <dbReference type="EMBL" id="PIR04421.1"/>
    </source>
</evidence>
<organism evidence="7 8">
    <name type="scientific">Candidatus Magasanikbacteria bacterium CG11_big_fil_rev_8_21_14_0_20_39_34</name>
    <dbReference type="NCBI Taxonomy" id="1974653"/>
    <lineage>
        <taxon>Bacteria</taxon>
        <taxon>Candidatus Magasanikiibacteriota</taxon>
    </lineage>
</organism>
<evidence type="ECO:0000256" key="5">
    <source>
        <dbReference type="ARBA" id="ARBA00047686"/>
    </source>
</evidence>
<dbReference type="Proteomes" id="UP000229600">
    <property type="component" value="Unassembled WGS sequence"/>
</dbReference>
<dbReference type="InterPro" id="IPR033704">
    <property type="entry name" value="dUTPase_trimeric"/>
</dbReference>
<dbReference type="Pfam" id="PF00692">
    <property type="entry name" value="dUTPase"/>
    <property type="match status" value="1"/>
</dbReference>
<comment type="caution">
    <text evidence="7">The sequence shown here is derived from an EMBL/GenBank/DDBJ whole genome shotgun (WGS) entry which is preliminary data.</text>
</comment>
<proteinExistence type="inferred from homology"/>
<protein>
    <recommendedName>
        <fullName evidence="2">dUTP diphosphatase</fullName>
        <ecNumber evidence="2">3.6.1.23</ecNumber>
    </recommendedName>
</protein>
<dbReference type="GO" id="GO:0006226">
    <property type="term" value="P:dUMP biosynthetic process"/>
    <property type="evidence" value="ECO:0007669"/>
    <property type="project" value="InterPro"/>
</dbReference>
<dbReference type="PANTHER" id="PTHR11241">
    <property type="entry name" value="DEOXYURIDINE 5'-TRIPHOSPHATE NUCLEOTIDOHYDROLASE"/>
    <property type="match status" value="1"/>
</dbReference>
<dbReference type="SUPFAM" id="SSF51283">
    <property type="entry name" value="dUTPase-like"/>
    <property type="match status" value="1"/>
</dbReference>
<dbReference type="CDD" id="cd07557">
    <property type="entry name" value="trimeric_dUTPase"/>
    <property type="match status" value="1"/>
</dbReference>
<name>A0A2H0N6A0_9BACT</name>
<comment type="catalytic activity">
    <reaction evidence="5">
        <text>dUTP + H2O = dUMP + diphosphate + H(+)</text>
        <dbReference type="Rhea" id="RHEA:10248"/>
        <dbReference type="ChEBI" id="CHEBI:15377"/>
        <dbReference type="ChEBI" id="CHEBI:15378"/>
        <dbReference type="ChEBI" id="CHEBI:33019"/>
        <dbReference type="ChEBI" id="CHEBI:61555"/>
        <dbReference type="ChEBI" id="CHEBI:246422"/>
        <dbReference type="EC" id="3.6.1.23"/>
    </reaction>
</comment>
<dbReference type="InterPro" id="IPR008181">
    <property type="entry name" value="dUTPase"/>
</dbReference>
<evidence type="ECO:0000259" key="6">
    <source>
        <dbReference type="Pfam" id="PF00692"/>
    </source>
</evidence>
<evidence type="ECO:0000256" key="2">
    <source>
        <dbReference type="ARBA" id="ARBA00012379"/>
    </source>
</evidence>
<gene>
    <name evidence="7" type="ORF">COV59_01070</name>
</gene>
<keyword evidence="3" id="KW-0378">Hydrolase</keyword>
<dbReference type="NCBIfam" id="TIGR00576">
    <property type="entry name" value="dut"/>
    <property type="match status" value="1"/>
</dbReference>
<sequence length="145" mass="16077">MQVNIKRIDSSLPLPEYQTEGAVAFDMYSRIEAKIPPGKTALLPTNLIIETPPGYMLMLAARSSLAKKRGLKLANGVGIIDQDYCGDTDEIYIHMHNFSETLVKISPGDRLVQGMFVPIEKATWKEQTRMNKESRGGFGTTGDQT</sequence>
<accession>A0A2H0N6A0</accession>
<evidence type="ECO:0000313" key="8">
    <source>
        <dbReference type="Proteomes" id="UP000229600"/>
    </source>
</evidence>
<evidence type="ECO:0000256" key="1">
    <source>
        <dbReference type="ARBA" id="ARBA00006581"/>
    </source>
</evidence>
<dbReference type="InterPro" id="IPR029054">
    <property type="entry name" value="dUTPase-like"/>
</dbReference>
<dbReference type="InterPro" id="IPR036157">
    <property type="entry name" value="dUTPase-like_sf"/>
</dbReference>
<dbReference type="GO" id="GO:0046081">
    <property type="term" value="P:dUTP catabolic process"/>
    <property type="evidence" value="ECO:0007669"/>
    <property type="project" value="InterPro"/>
</dbReference>